<dbReference type="Proteomes" id="UP000595437">
    <property type="component" value="Chromosome 7"/>
</dbReference>
<proteinExistence type="predicted"/>
<dbReference type="AlphaFoldDB" id="A0A7T8HIC5"/>
<accession>A0A7T8HIC5</accession>
<evidence type="ECO:0000313" key="3">
    <source>
        <dbReference type="EMBL" id="QQP50437.1"/>
    </source>
</evidence>
<organism evidence="3 4">
    <name type="scientific">Caligus rogercresseyi</name>
    <name type="common">Sea louse</name>
    <dbReference type="NCBI Taxonomy" id="217165"/>
    <lineage>
        <taxon>Eukaryota</taxon>
        <taxon>Metazoa</taxon>
        <taxon>Ecdysozoa</taxon>
        <taxon>Arthropoda</taxon>
        <taxon>Crustacea</taxon>
        <taxon>Multicrustacea</taxon>
        <taxon>Hexanauplia</taxon>
        <taxon>Copepoda</taxon>
        <taxon>Siphonostomatoida</taxon>
        <taxon>Caligidae</taxon>
        <taxon>Caligus</taxon>
    </lineage>
</organism>
<feature type="compositionally biased region" description="Basic and acidic residues" evidence="2">
    <location>
        <begin position="1"/>
        <end position="12"/>
    </location>
</feature>
<evidence type="ECO:0000256" key="1">
    <source>
        <dbReference type="SAM" id="Coils"/>
    </source>
</evidence>
<reference evidence="4" key="1">
    <citation type="submission" date="2021-01" db="EMBL/GenBank/DDBJ databases">
        <title>Caligus Genome Assembly.</title>
        <authorList>
            <person name="Gallardo-Escarate C."/>
        </authorList>
    </citation>
    <scope>NUCLEOTIDE SEQUENCE [LARGE SCALE GENOMIC DNA]</scope>
</reference>
<gene>
    <name evidence="3" type="ORF">FKW44_011443</name>
</gene>
<keyword evidence="4" id="KW-1185">Reference proteome</keyword>
<evidence type="ECO:0000313" key="4">
    <source>
        <dbReference type="Proteomes" id="UP000595437"/>
    </source>
</evidence>
<feature type="coiled-coil region" evidence="1">
    <location>
        <begin position="24"/>
        <end position="99"/>
    </location>
</feature>
<feature type="compositionally biased region" description="Low complexity" evidence="2">
    <location>
        <begin position="13"/>
        <end position="24"/>
    </location>
</feature>
<evidence type="ECO:0000256" key="2">
    <source>
        <dbReference type="SAM" id="MobiDB-lite"/>
    </source>
</evidence>
<sequence length="130" mass="15294">MTFTDLSEKEEAVSPAPSSSYSSYASEKELLDELNLLKKQLQAKEDRLKEQDLKLVKSQERLKEISNLKMMLQDKDKQLEQKEEIIKEKEEQLSEMVQRFASSLFIYFTLTLGLDMELNSPKEDFIIYIY</sequence>
<dbReference type="EMBL" id="CP045896">
    <property type="protein sequence ID" value="QQP50437.1"/>
    <property type="molecule type" value="Genomic_DNA"/>
</dbReference>
<keyword evidence="1" id="KW-0175">Coiled coil</keyword>
<name>A0A7T8HIC5_CALRO</name>
<feature type="region of interest" description="Disordered" evidence="2">
    <location>
        <begin position="1"/>
        <end position="24"/>
    </location>
</feature>
<protein>
    <submittedName>
        <fullName evidence="3">Uncharacterized protein</fullName>
    </submittedName>
</protein>